<reference evidence="1" key="2">
    <citation type="submission" date="2020-05" db="EMBL/GenBank/DDBJ databases">
        <authorList>
            <person name="Kim H.-S."/>
            <person name="Proctor R.H."/>
            <person name="Brown D.W."/>
        </authorList>
    </citation>
    <scope>NUCLEOTIDE SEQUENCE</scope>
    <source>
        <strain evidence="1">NRRL 45417</strain>
    </source>
</reference>
<gene>
    <name evidence="1" type="ORF">FGADI_10868</name>
</gene>
<reference evidence="1" key="1">
    <citation type="journal article" date="2020" name="BMC Genomics">
        <title>Correction to: Identification and distribution of gene clusters required for synthesis of sphingolipid metabolism inhibitors in diverse species of the filamentous fungus Fusarium.</title>
        <authorList>
            <person name="Kim H.S."/>
            <person name="Lohmar J.M."/>
            <person name="Busman M."/>
            <person name="Brown D.W."/>
            <person name="Naumann T.A."/>
            <person name="Divon H.H."/>
            <person name="Lysoe E."/>
            <person name="Uhlig S."/>
            <person name="Proctor R.H."/>
        </authorList>
    </citation>
    <scope>NUCLEOTIDE SEQUENCE</scope>
    <source>
        <strain evidence="1">NRRL 45417</strain>
    </source>
</reference>
<keyword evidence="2" id="KW-1185">Reference proteome</keyword>
<evidence type="ECO:0000313" key="2">
    <source>
        <dbReference type="Proteomes" id="UP000604273"/>
    </source>
</evidence>
<accession>A0A8H4SW10</accession>
<dbReference type="OrthoDB" id="4970409at2759"/>
<dbReference type="Proteomes" id="UP000604273">
    <property type="component" value="Unassembled WGS sequence"/>
</dbReference>
<organism evidence="1 2">
    <name type="scientific">Fusarium gaditjirri</name>
    <dbReference type="NCBI Taxonomy" id="282569"/>
    <lineage>
        <taxon>Eukaryota</taxon>
        <taxon>Fungi</taxon>
        <taxon>Dikarya</taxon>
        <taxon>Ascomycota</taxon>
        <taxon>Pezizomycotina</taxon>
        <taxon>Sordariomycetes</taxon>
        <taxon>Hypocreomycetidae</taxon>
        <taxon>Hypocreales</taxon>
        <taxon>Nectriaceae</taxon>
        <taxon>Fusarium</taxon>
        <taxon>Fusarium nisikadoi species complex</taxon>
    </lineage>
</organism>
<comment type="caution">
    <text evidence="1">The sequence shown here is derived from an EMBL/GenBank/DDBJ whole genome shotgun (WGS) entry which is preliminary data.</text>
</comment>
<evidence type="ECO:0000313" key="1">
    <source>
        <dbReference type="EMBL" id="KAF4946839.1"/>
    </source>
</evidence>
<name>A0A8H4SW10_9HYPO</name>
<protein>
    <submittedName>
        <fullName evidence="1">Uncharacterized protein</fullName>
    </submittedName>
</protein>
<sequence length="191" mass="22132">MCQDRYLLFAPCSHSLHEETWICRRAKSFNGILKKLVIRKKCKPVSVVAIVIDWCPVCKVAFARVVDTIGVHPVAFNNFWDPRLTGRYWSIKSETQKIRAADPAVIGPVAFESYDEIQYHNIMSGTNRVERKEDSWELRALQAEMRRLKPVCVWIEDYEHEPVETLEDQMALCKVSLVETKKKAYNYGVVP</sequence>
<dbReference type="AlphaFoldDB" id="A0A8H4SW10"/>
<dbReference type="EMBL" id="JABFAI010000304">
    <property type="protein sequence ID" value="KAF4946839.1"/>
    <property type="molecule type" value="Genomic_DNA"/>
</dbReference>
<proteinExistence type="predicted"/>